<feature type="region of interest" description="Disordered" evidence="5">
    <location>
        <begin position="135"/>
        <end position="159"/>
    </location>
</feature>
<keyword evidence="4 6" id="KW-0472">Membrane</keyword>
<dbReference type="AlphaFoldDB" id="A0A8T3E2Z0"/>
<dbReference type="InterPro" id="IPR003689">
    <property type="entry name" value="ZIP"/>
</dbReference>
<dbReference type="GO" id="GO:0005886">
    <property type="term" value="C:plasma membrane"/>
    <property type="evidence" value="ECO:0007669"/>
    <property type="project" value="TreeGrafter"/>
</dbReference>
<feature type="transmembrane region" description="Helical" evidence="6">
    <location>
        <begin position="90"/>
        <end position="107"/>
    </location>
</feature>
<dbReference type="Proteomes" id="UP000829720">
    <property type="component" value="Unassembled WGS sequence"/>
</dbReference>
<evidence type="ECO:0000256" key="2">
    <source>
        <dbReference type="ARBA" id="ARBA00022692"/>
    </source>
</evidence>
<comment type="subcellular location">
    <subcellularLocation>
        <location evidence="1">Membrane</location>
        <topology evidence="1">Multi-pass membrane protein</topology>
    </subcellularLocation>
</comment>
<organism evidence="7 8">
    <name type="scientific">Albula goreensis</name>
    <dbReference type="NCBI Taxonomy" id="1534307"/>
    <lineage>
        <taxon>Eukaryota</taxon>
        <taxon>Metazoa</taxon>
        <taxon>Chordata</taxon>
        <taxon>Craniata</taxon>
        <taxon>Vertebrata</taxon>
        <taxon>Euteleostomi</taxon>
        <taxon>Actinopterygii</taxon>
        <taxon>Neopterygii</taxon>
        <taxon>Teleostei</taxon>
        <taxon>Albuliformes</taxon>
        <taxon>Albulidae</taxon>
        <taxon>Albula</taxon>
    </lineage>
</organism>
<dbReference type="OrthoDB" id="448280at2759"/>
<dbReference type="EMBL" id="JAERUA010000003">
    <property type="protein sequence ID" value="KAI1902334.1"/>
    <property type="molecule type" value="Genomic_DNA"/>
</dbReference>
<gene>
    <name evidence="7" type="ORF">AGOR_G00043690</name>
</gene>
<evidence type="ECO:0000256" key="4">
    <source>
        <dbReference type="ARBA" id="ARBA00023136"/>
    </source>
</evidence>
<feature type="transmembrane region" description="Helical" evidence="6">
    <location>
        <begin position="231"/>
        <end position="252"/>
    </location>
</feature>
<keyword evidence="8" id="KW-1185">Reference proteome</keyword>
<keyword evidence="3 6" id="KW-1133">Transmembrane helix</keyword>
<evidence type="ECO:0000256" key="1">
    <source>
        <dbReference type="ARBA" id="ARBA00004141"/>
    </source>
</evidence>
<keyword evidence="2 6" id="KW-0812">Transmembrane</keyword>
<evidence type="ECO:0000256" key="3">
    <source>
        <dbReference type="ARBA" id="ARBA00022989"/>
    </source>
</evidence>
<dbReference type="PANTHER" id="PTHR11040">
    <property type="entry name" value="ZINC/IRON TRANSPORTER"/>
    <property type="match status" value="1"/>
</dbReference>
<proteinExistence type="predicted"/>
<accession>A0A8T3E2Z0</accession>
<sequence length="311" mass="32643">MDASSDTMSGLAVKLASLAGLMSATLFCGLAPLCAVKRLGTGSAYSASALNLAFCFADGVFLATCLLDQVPNYLKGMHKAFDNLGIKLQFPLPEFILSMGFFLPLLLERTVLTYKDQLERLALLVELRVQSQGEDKHGHAPVTQDVEEEPGCKGKEAASPSTDLGWCSGVRSFVLTLSLSVHAALQGLTAGLQRGGRLGLWLCAALLARRCVTAPCLALKLGQGRLRRSTVAGGVLLFSLMSPLGGAVAVALTRAATSSSDLQQRLAKFTVEGVASGTFIYAIMGEILQHEAGYARAASPGWGCCSLASLS</sequence>
<comment type="caution">
    <text evidence="7">The sequence shown here is derived from an EMBL/GenBank/DDBJ whole genome shotgun (WGS) entry which is preliminary data.</text>
</comment>
<feature type="transmembrane region" description="Helical" evidence="6">
    <location>
        <begin position="15"/>
        <end position="36"/>
    </location>
</feature>
<dbReference type="PANTHER" id="PTHR11040:SF58">
    <property type="entry name" value="ZINC TRANSPORTER ZIP1"/>
    <property type="match status" value="1"/>
</dbReference>
<dbReference type="GO" id="GO:0005385">
    <property type="term" value="F:zinc ion transmembrane transporter activity"/>
    <property type="evidence" value="ECO:0007669"/>
    <property type="project" value="TreeGrafter"/>
</dbReference>
<evidence type="ECO:0000256" key="5">
    <source>
        <dbReference type="SAM" id="MobiDB-lite"/>
    </source>
</evidence>
<name>A0A8T3E2Z0_9TELE</name>
<feature type="transmembrane region" description="Helical" evidence="6">
    <location>
        <begin position="48"/>
        <end position="70"/>
    </location>
</feature>
<reference evidence="7" key="1">
    <citation type="submission" date="2021-01" db="EMBL/GenBank/DDBJ databases">
        <authorList>
            <person name="Zahm M."/>
            <person name="Roques C."/>
            <person name="Cabau C."/>
            <person name="Klopp C."/>
            <person name="Donnadieu C."/>
            <person name="Jouanno E."/>
            <person name="Lampietro C."/>
            <person name="Louis A."/>
            <person name="Herpin A."/>
            <person name="Echchiki A."/>
            <person name="Berthelot C."/>
            <person name="Parey E."/>
            <person name="Roest-Crollius H."/>
            <person name="Braasch I."/>
            <person name="Postlethwait J."/>
            <person name="Bobe J."/>
            <person name="Montfort J."/>
            <person name="Bouchez O."/>
            <person name="Begum T."/>
            <person name="Mejri S."/>
            <person name="Adams A."/>
            <person name="Chen W.-J."/>
            <person name="Guiguen Y."/>
        </authorList>
    </citation>
    <scope>NUCLEOTIDE SEQUENCE</scope>
    <source>
        <tissue evidence="7">Blood</tissue>
    </source>
</reference>
<evidence type="ECO:0000313" key="8">
    <source>
        <dbReference type="Proteomes" id="UP000829720"/>
    </source>
</evidence>
<protein>
    <submittedName>
        <fullName evidence="7">Uncharacterized protein</fullName>
    </submittedName>
</protein>
<dbReference type="Pfam" id="PF02535">
    <property type="entry name" value="Zip"/>
    <property type="match status" value="1"/>
</dbReference>
<evidence type="ECO:0000313" key="7">
    <source>
        <dbReference type="EMBL" id="KAI1902334.1"/>
    </source>
</evidence>
<evidence type="ECO:0000256" key="6">
    <source>
        <dbReference type="SAM" id="Phobius"/>
    </source>
</evidence>